<dbReference type="InterPro" id="IPR039446">
    <property type="entry name" value="DauR-like"/>
</dbReference>
<evidence type="ECO:0000259" key="2">
    <source>
        <dbReference type="Pfam" id="PF13309"/>
    </source>
</evidence>
<dbReference type="AlphaFoldDB" id="A0A0U3QM75"/>
<organism evidence="3">
    <name type="scientific">Pseudarthrobacter sulfonivorans</name>
    <dbReference type="NCBI Taxonomy" id="121292"/>
    <lineage>
        <taxon>Bacteria</taxon>
        <taxon>Bacillati</taxon>
        <taxon>Actinomycetota</taxon>
        <taxon>Actinomycetes</taxon>
        <taxon>Micrococcales</taxon>
        <taxon>Micrococcaceae</taxon>
        <taxon>Pseudarthrobacter</taxon>
    </lineage>
</organism>
<dbReference type="KEGG" id="psul:AU252_09740"/>
<proteinExistence type="predicted"/>
<name>A0A0U3QM75_9MICC</name>
<dbReference type="RefSeq" id="WP_058930539.1">
    <property type="nucleotide sequence ID" value="NZ_CP013747.1"/>
</dbReference>
<dbReference type="Proteomes" id="UP000065151">
    <property type="component" value="Chromosome"/>
</dbReference>
<gene>
    <name evidence="3" type="ORF">AU252_09740</name>
</gene>
<dbReference type="InterPro" id="IPR039445">
    <property type="entry name" value="DauR-like_HTH"/>
</dbReference>
<evidence type="ECO:0000313" key="4">
    <source>
        <dbReference type="Proteomes" id="UP000065151"/>
    </source>
</evidence>
<dbReference type="Pfam" id="PF13309">
    <property type="entry name" value="HTH_22"/>
    <property type="match status" value="1"/>
</dbReference>
<reference evidence="3 4" key="1">
    <citation type="submission" date="2015-12" db="EMBL/GenBank/DDBJ databases">
        <authorList>
            <person name="Shamseldin A."/>
            <person name="Moawad H."/>
            <person name="Abd El-Rahim W.M."/>
            <person name="Sadowsky M.J."/>
        </authorList>
    </citation>
    <scope>NUCLEOTIDE SEQUENCE [LARGE SCALE GENOMIC DNA]</scope>
    <source>
        <strain evidence="3 4">Ar51</strain>
    </source>
</reference>
<dbReference type="InterPro" id="IPR013559">
    <property type="entry name" value="YheO"/>
</dbReference>
<feature type="domain" description="YheO-like" evidence="1">
    <location>
        <begin position="13"/>
        <end position="121"/>
    </location>
</feature>
<keyword evidence="3" id="KW-0238">DNA-binding</keyword>
<dbReference type="STRING" id="121292.AU252_09740"/>
<dbReference type="EMBL" id="CP013747">
    <property type="protein sequence ID" value="ALV41396.1"/>
    <property type="molecule type" value="Genomic_DNA"/>
</dbReference>
<dbReference type="PANTHER" id="PTHR35568:SF1">
    <property type="entry name" value="TRANSCRIPTIONAL REGULATOR DAUR"/>
    <property type="match status" value="1"/>
</dbReference>
<dbReference type="Pfam" id="PF08348">
    <property type="entry name" value="PAS_6"/>
    <property type="match status" value="1"/>
</dbReference>
<protein>
    <submittedName>
        <fullName evidence="3">DNA-binding protein</fullName>
    </submittedName>
</protein>
<sequence length="211" mass="23207">MQPPEYQEAEHLLKELDKITIALGRTFPGLCEVVLHDLRDPLHTVRTIENNISGREPGDSATELGIARIHDPGFPEVLQNYSNTFPDGRAAKSTSVGIKDSNGNYIAALCLNVDVSMLGALSHTFAALVRTDEQAPIVEESLRPKSLEDIRAFIADYAAQRGLTPLSLDQSASRELTKKLRDNGFMDIKKSIPTVSETLGVSRATIYNYLK</sequence>
<dbReference type="GO" id="GO:0003677">
    <property type="term" value="F:DNA binding"/>
    <property type="evidence" value="ECO:0007669"/>
    <property type="project" value="UniProtKB-KW"/>
</dbReference>
<evidence type="ECO:0000313" key="3">
    <source>
        <dbReference type="EMBL" id="ALV41396.1"/>
    </source>
</evidence>
<feature type="domain" description="Transcriptional regulator DauR-like HTH" evidence="2">
    <location>
        <begin position="150"/>
        <end position="211"/>
    </location>
</feature>
<dbReference type="PANTHER" id="PTHR35568">
    <property type="entry name" value="TRANSCRIPTIONAL REGULATOR DAUR"/>
    <property type="match status" value="1"/>
</dbReference>
<evidence type="ECO:0000259" key="1">
    <source>
        <dbReference type="Pfam" id="PF08348"/>
    </source>
</evidence>
<accession>A0A0U3QM75</accession>